<name>A0AAV3ZZR5_9GAST</name>
<reference evidence="2 3" key="1">
    <citation type="journal article" date="2021" name="Elife">
        <title>Chloroplast acquisition without the gene transfer in kleptoplastic sea slugs, Plakobranchus ocellatus.</title>
        <authorList>
            <person name="Maeda T."/>
            <person name="Takahashi S."/>
            <person name="Yoshida T."/>
            <person name="Shimamura S."/>
            <person name="Takaki Y."/>
            <person name="Nagai Y."/>
            <person name="Toyoda A."/>
            <person name="Suzuki Y."/>
            <person name="Arimoto A."/>
            <person name="Ishii H."/>
            <person name="Satoh N."/>
            <person name="Nishiyama T."/>
            <person name="Hasebe M."/>
            <person name="Maruyama T."/>
            <person name="Minagawa J."/>
            <person name="Obokata J."/>
            <person name="Shigenobu S."/>
        </authorList>
    </citation>
    <scope>NUCLEOTIDE SEQUENCE [LARGE SCALE GENOMIC DNA]</scope>
</reference>
<feature type="region of interest" description="Disordered" evidence="1">
    <location>
        <begin position="1"/>
        <end position="56"/>
    </location>
</feature>
<organism evidence="2 3">
    <name type="scientific">Plakobranchus ocellatus</name>
    <dbReference type="NCBI Taxonomy" id="259542"/>
    <lineage>
        <taxon>Eukaryota</taxon>
        <taxon>Metazoa</taxon>
        <taxon>Spiralia</taxon>
        <taxon>Lophotrochozoa</taxon>
        <taxon>Mollusca</taxon>
        <taxon>Gastropoda</taxon>
        <taxon>Heterobranchia</taxon>
        <taxon>Euthyneura</taxon>
        <taxon>Panpulmonata</taxon>
        <taxon>Sacoglossa</taxon>
        <taxon>Placobranchoidea</taxon>
        <taxon>Plakobranchidae</taxon>
        <taxon>Plakobranchus</taxon>
    </lineage>
</organism>
<evidence type="ECO:0000313" key="3">
    <source>
        <dbReference type="Proteomes" id="UP000735302"/>
    </source>
</evidence>
<evidence type="ECO:0000256" key="1">
    <source>
        <dbReference type="SAM" id="MobiDB-lite"/>
    </source>
</evidence>
<keyword evidence="3" id="KW-1185">Reference proteome</keyword>
<evidence type="ECO:0000313" key="2">
    <source>
        <dbReference type="EMBL" id="GFO00016.1"/>
    </source>
</evidence>
<proteinExistence type="predicted"/>
<sequence length="89" mass="10358">MEYEEKQMEERNRKVEEKKTGEKRRRREQDIIHCISSNPHRNNQGSHSYTDSNPKRRGIADAEASESLLVSSDIFLGRVGFEFAVDMMA</sequence>
<comment type="caution">
    <text evidence="2">The sequence shown here is derived from an EMBL/GenBank/DDBJ whole genome shotgun (WGS) entry which is preliminary data.</text>
</comment>
<dbReference type="AlphaFoldDB" id="A0AAV3ZZR5"/>
<feature type="compositionally biased region" description="Basic and acidic residues" evidence="1">
    <location>
        <begin position="1"/>
        <end position="20"/>
    </location>
</feature>
<protein>
    <submittedName>
        <fullName evidence="2">Uncharacterized protein</fullName>
    </submittedName>
</protein>
<dbReference type="Proteomes" id="UP000735302">
    <property type="component" value="Unassembled WGS sequence"/>
</dbReference>
<gene>
    <name evidence="2" type="ORF">PoB_002652100</name>
</gene>
<accession>A0AAV3ZZR5</accession>
<feature type="compositionally biased region" description="Polar residues" evidence="1">
    <location>
        <begin position="35"/>
        <end position="52"/>
    </location>
</feature>
<dbReference type="EMBL" id="BLXT01003024">
    <property type="protein sequence ID" value="GFO00016.1"/>
    <property type="molecule type" value="Genomic_DNA"/>
</dbReference>